<accession>A0A9P4PW32</accession>
<dbReference type="AlphaFoldDB" id="A0A9P4PW32"/>
<sequence length="152" mass="17391">MKEAVRNCCESGSHAAANNWKGHIRGLLSLVHQHPPAAFSHAGAHEVFLECRYNGVTSALSNRKAIFPSRPGCISVPWKTRQKDAIDTAMDILVKFLGVLEEWDLLSTRKFTEETLRRVRVFKYQRSMIDHELLMWYSSFVSVFEHAYPIEA</sequence>
<proteinExistence type="predicted"/>
<evidence type="ECO:0000313" key="1">
    <source>
        <dbReference type="EMBL" id="KAF2449846.1"/>
    </source>
</evidence>
<protein>
    <submittedName>
        <fullName evidence="1">Uncharacterized protein</fullName>
    </submittedName>
</protein>
<dbReference type="OrthoDB" id="3788992at2759"/>
<dbReference type="EMBL" id="MU001494">
    <property type="protein sequence ID" value="KAF2449846.1"/>
    <property type="molecule type" value="Genomic_DNA"/>
</dbReference>
<dbReference type="Proteomes" id="UP000799764">
    <property type="component" value="Unassembled WGS sequence"/>
</dbReference>
<reference evidence="1" key="1">
    <citation type="journal article" date="2020" name="Stud. Mycol.">
        <title>101 Dothideomycetes genomes: a test case for predicting lifestyles and emergence of pathogens.</title>
        <authorList>
            <person name="Haridas S."/>
            <person name="Albert R."/>
            <person name="Binder M."/>
            <person name="Bloem J."/>
            <person name="Labutti K."/>
            <person name="Salamov A."/>
            <person name="Andreopoulos B."/>
            <person name="Baker S."/>
            <person name="Barry K."/>
            <person name="Bills G."/>
            <person name="Bluhm B."/>
            <person name="Cannon C."/>
            <person name="Castanera R."/>
            <person name="Culley D."/>
            <person name="Daum C."/>
            <person name="Ezra D."/>
            <person name="Gonzalez J."/>
            <person name="Henrissat B."/>
            <person name="Kuo A."/>
            <person name="Liang C."/>
            <person name="Lipzen A."/>
            <person name="Lutzoni F."/>
            <person name="Magnuson J."/>
            <person name="Mondo S."/>
            <person name="Nolan M."/>
            <person name="Ohm R."/>
            <person name="Pangilinan J."/>
            <person name="Park H.-J."/>
            <person name="Ramirez L."/>
            <person name="Alfaro M."/>
            <person name="Sun H."/>
            <person name="Tritt A."/>
            <person name="Yoshinaga Y."/>
            <person name="Zwiers L.-H."/>
            <person name="Turgeon B."/>
            <person name="Goodwin S."/>
            <person name="Spatafora J."/>
            <person name="Crous P."/>
            <person name="Grigoriev I."/>
        </authorList>
    </citation>
    <scope>NUCLEOTIDE SEQUENCE</scope>
    <source>
        <strain evidence="1">CBS 690.94</strain>
    </source>
</reference>
<keyword evidence="2" id="KW-1185">Reference proteome</keyword>
<comment type="caution">
    <text evidence="1">The sequence shown here is derived from an EMBL/GenBank/DDBJ whole genome shotgun (WGS) entry which is preliminary data.</text>
</comment>
<evidence type="ECO:0000313" key="2">
    <source>
        <dbReference type="Proteomes" id="UP000799764"/>
    </source>
</evidence>
<gene>
    <name evidence="1" type="ORF">P171DRAFT_440295</name>
</gene>
<name>A0A9P4PW32_9PLEO</name>
<organism evidence="1 2">
    <name type="scientific">Karstenula rhodostoma CBS 690.94</name>
    <dbReference type="NCBI Taxonomy" id="1392251"/>
    <lineage>
        <taxon>Eukaryota</taxon>
        <taxon>Fungi</taxon>
        <taxon>Dikarya</taxon>
        <taxon>Ascomycota</taxon>
        <taxon>Pezizomycotina</taxon>
        <taxon>Dothideomycetes</taxon>
        <taxon>Pleosporomycetidae</taxon>
        <taxon>Pleosporales</taxon>
        <taxon>Massarineae</taxon>
        <taxon>Didymosphaeriaceae</taxon>
        <taxon>Karstenula</taxon>
    </lineage>
</organism>